<gene>
    <name evidence="2" type="ORF">GCM10012275_60350</name>
</gene>
<feature type="region of interest" description="Disordered" evidence="1">
    <location>
        <begin position="1"/>
        <end position="23"/>
    </location>
</feature>
<evidence type="ECO:0000313" key="2">
    <source>
        <dbReference type="EMBL" id="GGM81646.1"/>
    </source>
</evidence>
<proteinExistence type="predicted"/>
<reference evidence="2" key="1">
    <citation type="journal article" date="2014" name="Int. J. Syst. Evol. Microbiol.">
        <title>Complete genome sequence of Corynebacterium casei LMG S-19264T (=DSM 44701T), isolated from a smear-ripened cheese.</title>
        <authorList>
            <consortium name="US DOE Joint Genome Institute (JGI-PGF)"/>
            <person name="Walter F."/>
            <person name="Albersmeier A."/>
            <person name="Kalinowski J."/>
            <person name="Ruckert C."/>
        </authorList>
    </citation>
    <scope>NUCLEOTIDE SEQUENCE</scope>
    <source>
        <strain evidence="2">CGMCC 4.5737</strain>
    </source>
</reference>
<dbReference type="EMBL" id="BMMK01000053">
    <property type="protein sequence ID" value="GGM81646.1"/>
    <property type="molecule type" value="Genomic_DNA"/>
</dbReference>
<dbReference type="Proteomes" id="UP000637578">
    <property type="component" value="Unassembled WGS sequence"/>
</dbReference>
<evidence type="ECO:0000313" key="3">
    <source>
        <dbReference type="Proteomes" id="UP000637578"/>
    </source>
</evidence>
<protein>
    <submittedName>
        <fullName evidence="2">Uncharacterized protein</fullName>
    </submittedName>
</protein>
<dbReference type="AlphaFoldDB" id="A0A8J3CEA2"/>
<feature type="region of interest" description="Disordered" evidence="1">
    <location>
        <begin position="51"/>
        <end position="85"/>
    </location>
</feature>
<reference evidence="2" key="2">
    <citation type="submission" date="2020-09" db="EMBL/GenBank/DDBJ databases">
        <authorList>
            <person name="Sun Q."/>
            <person name="Zhou Y."/>
        </authorList>
    </citation>
    <scope>NUCLEOTIDE SEQUENCE</scope>
    <source>
        <strain evidence="2">CGMCC 4.5737</strain>
    </source>
</reference>
<keyword evidence="3" id="KW-1185">Reference proteome</keyword>
<evidence type="ECO:0000256" key="1">
    <source>
        <dbReference type="SAM" id="MobiDB-lite"/>
    </source>
</evidence>
<comment type="caution">
    <text evidence="2">The sequence shown here is derived from an EMBL/GenBank/DDBJ whole genome shotgun (WGS) entry which is preliminary data.</text>
</comment>
<accession>A0A8J3CEA2</accession>
<feature type="compositionally biased region" description="Polar residues" evidence="1">
    <location>
        <begin position="1"/>
        <end position="10"/>
    </location>
</feature>
<name>A0A8J3CEA2_9PSEU</name>
<feature type="compositionally biased region" description="Basic and acidic residues" evidence="1">
    <location>
        <begin position="11"/>
        <end position="21"/>
    </location>
</feature>
<sequence length="97" mass="10451">MLTSASPSTPNHEENHADAIRPTRTLLDQGRRAMGPAKAAVNKVTAAQQKANQIADEQGWPRSPPAVHGSPQVACPRRSPRVTDQSHVPVMMLPSQI</sequence>
<organism evidence="2 3">
    <name type="scientific">Longimycelium tulufanense</name>
    <dbReference type="NCBI Taxonomy" id="907463"/>
    <lineage>
        <taxon>Bacteria</taxon>
        <taxon>Bacillati</taxon>
        <taxon>Actinomycetota</taxon>
        <taxon>Actinomycetes</taxon>
        <taxon>Pseudonocardiales</taxon>
        <taxon>Pseudonocardiaceae</taxon>
        <taxon>Longimycelium</taxon>
    </lineage>
</organism>